<dbReference type="PATRIC" id="fig|68170.10.peg.8871"/>
<keyword evidence="1" id="KW-0472">Membrane</keyword>
<dbReference type="EMBL" id="JYJG01000303">
    <property type="protein sequence ID" value="KJK43183.1"/>
    <property type="molecule type" value="Genomic_DNA"/>
</dbReference>
<comment type="caution">
    <text evidence="2">The sequence shown here is derived from an EMBL/GenBank/DDBJ whole genome shotgun (WGS) entry which is preliminary data.</text>
</comment>
<feature type="transmembrane region" description="Helical" evidence="1">
    <location>
        <begin position="109"/>
        <end position="135"/>
    </location>
</feature>
<feature type="transmembrane region" description="Helical" evidence="1">
    <location>
        <begin position="169"/>
        <end position="190"/>
    </location>
</feature>
<feature type="transmembrane region" description="Helical" evidence="1">
    <location>
        <begin position="44"/>
        <end position="66"/>
    </location>
</feature>
<gene>
    <name evidence="2" type="ORF">UK23_34385</name>
</gene>
<feature type="transmembrane region" description="Helical" evidence="1">
    <location>
        <begin position="78"/>
        <end position="97"/>
    </location>
</feature>
<keyword evidence="1" id="KW-1133">Transmembrane helix</keyword>
<name>A0A0F0GP25_LENAE</name>
<feature type="transmembrane region" description="Helical" evidence="1">
    <location>
        <begin position="210"/>
        <end position="232"/>
    </location>
</feature>
<sequence length="300" mass="31444">MALREHWSWPAITAAGGLGAFTGLAFLVNAIVSPDGAGAFEFGVWSAVIAGSAVVFVFLFFHALQLATGWREAGARGLGPLLCYVAFAAAIVAFLWVGRGPITQLRPAAALAVSRVLVVVALTAAAPTVLGLWLVNTRLQRISRALSAPTNPPTRADAVLADLIGCRRAVGVCLTVLATIITIAVVGSGAQRRAFLATGVPPEKFPPEWVLLYGALFTAISLLLYVPTFVAWRTRCMMFVDQCYPLPADARPTAEWVDGRTRLIGVLGADVTVAKSLTAAFGLLAPLAVSVLSVVVPGLK</sequence>
<keyword evidence="1" id="KW-0812">Transmembrane</keyword>
<evidence type="ECO:0000313" key="3">
    <source>
        <dbReference type="Proteomes" id="UP000033393"/>
    </source>
</evidence>
<evidence type="ECO:0000313" key="2">
    <source>
        <dbReference type="EMBL" id="KJK43183.1"/>
    </source>
</evidence>
<feature type="transmembrane region" description="Helical" evidence="1">
    <location>
        <begin position="12"/>
        <end position="32"/>
    </location>
</feature>
<protein>
    <submittedName>
        <fullName evidence="2">Uncharacterized protein</fullName>
    </submittedName>
</protein>
<keyword evidence="3" id="KW-1185">Reference proteome</keyword>
<dbReference type="OrthoDB" id="3818657at2"/>
<evidence type="ECO:0000256" key="1">
    <source>
        <dbReference type="SAM" id="Phobius"/>
    </source>
</evidence>
<dbReference type="AlphaFoldDB" id="A0A0F0GP25"/>
<proteinExistence type="predicted"/>
<feature type="transmembrane region" description="Helical" evidence="1">
    <location>
        <begin position="277"/>
        <end position="299"/>
    </location>
</feature>
<reference evidence="2 3" key="1">
    <citation type="submission" date="2015-02" db="EMBL/GenBank/DDBJ databases">
        <authorList>
            <person name="Ju K.-S."/>
            <person name="Doroghazi J.R."/>
            <person name="Metcalf W."/>
        </authorList>
    </citation>
    <scope>NUCLEOTIDE SEQUENCE [LARGE SCALE GENOMIC DNA]</scope>
    <source>
        <strain evidence="2 3">NRRL B-16140</strain>
    </source>
</reference>
<dbReference type="Proteomes" id="UP000033393">
    <property type="component" value="Unassembled WGS sequence"/>
</dbReference>
<organism evidence="2 3">
    <name type="scientific">Lentzea aerocolonigenes</name>
    <name type="common">Lechevalieria aerocolonigenes</name>
    <name type="synonym">Saccharothrix aerocolonigenes</name>
    <dbReference type="NCBI Taxonomy" id="68170"/>
    <lineage>
        <taxon>Bacteria</taxon>
        <taxon>Bacillati</taxon>
        <taxon>Actinomycetota</taxon>
        <taxon>Actinomycetes</taxon>
        <taxon>Pseudonocardiales</taxon>
        <taxon>Pseudonocardiaceae</taxon>
        <taxon>Lentzea</taxon>
    </lineage>
</organism>
<accession>A0A0F0GP25</accession>